<accession>A0ABR2HH24</accession>
<dbReference type="CDD" id="cd17039">
    <property type="entry name" value="Ubl_ubiquitin_like"/>
    <property type="match status" value="1"/>
</dbReference>
<evidence type="ECO:0000313" key="1">
    <source>
        <dbReference type="EMBL" id="KAK8847103.1"/>
    </source>
</evidence>
<name>A0ABR2HH24_9EUKA</name>
<evidence type="ECO:0000313" key="2">
    <source>
        <dbReference type="Proteomes" id="UP001470230"/>
    </source>
</evidence>
<protein>
    <recommendedName>
        <fullName evidence="3">Ubiquitin-like domain-containing protein</fullName>
    </recommendedName>
</protein>
<keyword evidence="2" id="KW-1185">Reference proteome</keyword>
<evidence type="ECO:0008006" key="3">
    <source>
        <dbReference type="Google" id="ProtNLM"/>
    </source>
</evidence>
<comment type="caution">
    <text evidence="1">The sequence shown here is derived from an EMBL/GenBank/DDBJ whole genome shotgun (WGS) entry which is preliminary data.</text>
</comment>
<sequence length="207" mass="24189">MQIENNDAIYNDFSMNPLSSERIISSMTNNNLSSDDDRITISVYQPYARIRHIKLNKNSLISILNAVYPKDSLYIYNGEILDNSKSFVYYNINKDNIIVLISPDMNKQNPNFSDKWLRLTNDKGKFEEMISLISNKTNRREIARLQDIRSMKNELKRRRFCSTSKVLNTQFCKTENQFKENNKEGEQLNVGYDSLNSPSIDPLPIIW</sequence>
<gene>
    <name evidence="1" type="ORF">M9Y10_019683</name>
</gene>
<proteinExistence type="predicted"/>
<organism evidence="1 2">
    <name type="scientific">Tritrichomonas musculus</name>
    <dbReference type="NCBI Taxonomy" id="1915356"/>
    <lineage>
        <taxon>Eukaryota</taxon>
        <taxon>Metamonada</taxon>
        <taxon>Parabasalia</taxon>
        <taxon>Tritrichomonadida</taxon>
        <taxon>Tritrichomonadidae</taxon>
        <taxon>Tritrichomonas</taxon>
    </lineage>
</organism>
<reference evidence="1 2" key="1">
    <citation type="submission" date="2024-04" db="EMBL/GenBank/DDBJ databases">
        <title>Tritrichomonas musculus Genome.</title>
        <authorList>
            <person name="Alves-Ferreira E."/>
            <person name="Grigg M."/>
            <person name="Lorenzi H."/>
            <person name="Galac M."/>
        </authorList>
    </citation>
    <scope>NUCLEOTIDE SEQUENCE [LARGE SCALE GENOMIC DNA]</scope>
    <source>
        <strain evidence="1 2">EAF2021</strain>
    </source>
</reference>
<dbReference type="EMBL" id="JAPFFF010000028">
    <property type="protein sequence ID" value="KAK8847103.1"/>
    <property type="molecule type" value="Genomic_DNA"/>
</dbReference>
<dbReference type="Proteomes" id="UP001470230">
    <property type="component" value="Unassembled WGS sequence"/>
</dbReference>